<dbReference type="NCBIfam" id="TIGR03086">
    <property type="entry name" value="TIGR03086 family metal-binding protein"/>
    <property type="match status" value="1"/>
</dbReference>
<dbReference type="Proteomes" id="UP000000328">
    <property type="component" value="Chromosome"/>
</dbReference>
<dbReference type="NCBIfam" id="TIGR03083">
    <property type="entry name" value="maleylpyruvate isomerase family mycothiol-dependent enzyme"/>
    <property type="match status" value="1"/>
</dbReference>
<dbReference type="GO" id="GO:0046872">
    <property type="term" value="F:metal ion binding"/>
    <property type="evidence" value="ECO:0007669"/>
    <property type="project" value="InterPro"/>
</dbReference>
<sequence>MTGMDLRELDRRTLLILDKLVAGVTSADLARPTPCAGWTLADLLRHQVSENHAFATAAREGSAPDWDAGVLGDDAYAAYRASVDDFLDAFTDDAVLERQLTINHFGTFPGSIAAHMHLVDTLAHGWDLARTLDLPYEPDAEAVYIASKLAERIPDEGREKNGSFAHSVEVPAGASELDRFLALLGRDPAWRVS</sequence>
<dbReference type="EMBL" id="CP002000">
    <property type="protein sequence ID" value="ADJ44198.1"/>
    <property type="molecule type" value="Genomic_DNA"/>
</dbReference>
<evidence type="ECO:0000313" key="3">
    <source>
        <dbReference type="Proteomes" id="UP000000328"/>
    </source>
</evidence>
<proteinExistence type="predicted"/>
<feature type="domain" description="Mycothiol-dependent maleylpyruvate isomerase metal-binding" evidence="1">
    <location>
        <begin position="17"/>
        <end position="129"/>
    </location>
</feature>
<organism evidence="2 3">
    <name type="scientific">Amycolatopsis mediterranei (strain U-32)</name>
    <dbReference type="NCBI Taxonomy" id="749927"/>
    <lineage>
        <taxon>Bacteria</taxon>
        <taxon>Bacillati</taxon>
        <taxon>Actinomycetota</taxon>
        <taxon>Actinomycetes</taxon>
        <taxon>Pseudonocardiales</taxon>
        <taxon>Pseudonocardiaceae</taxon>
        <taxon>Amycolatopsis</taxon>
    </lineage>
</organism>
<reference evidence="2 3" key="1">
    <citation type="journal article" date="2010" name="Cell Res.">
        <title>Complete genome sequence of the rifamycin SV-producing Amycolatopsis mediterranei U32 revealed its genetic characteristics in phylogeny and metabolism.</title>
        <authorList>
            <person name="Zhao W."/>
            <person name="Zhong Y."/>
            <person name="Yuan H."/>
            <person name="Wang J."/>
            <person name="Zheng H."/>
            <person name="Wang Y."/>
            <person name="Cen X."/>
            <person name="Xu F."/>
            <person name="Bai J."/>
            <person name="Han X."/>
            <person name="Lu G."/>
            <person name="Zhu Y."/>
            <person name="Shao Z."/>
            <person name="Yan H."/>
            <person name="Li C."/>
            <person name="Peng N."/>
            <person name="Zhang Z."/>
            <person name="Zhang Y."/>
            <person name="Lin W."/>
            <person name="Fan Y."/>
            <person name="Qin Z."/>
            <person name="Hu Y."/>
            <person name="Zhu B."/>
            <person name="Wang S."/>
            <person name="Ding X."/>
            <person name="Zhao G.P."/>
        </authorList>
    </citation>
    <scope>NUCLEOTIDE SEQUENCE [LARGE SCALE GENOMIC DNA]</scope>
    <source>
        <strain evidence="3">U-32</strain>
    </source>
</reference>
<dbReference type="KEGG" id="amd:AMED_2402"/>
<dbReference type="Pfam" id="PF11716">
    <property type="entry name" value="MDMPI_N"/>
    <property type="match status" value="1"/>
</dbReference>
<dbReference type="InterPro" id="IPR017517">
    <property type="entry name" value="Maleyloyr_isom"/>
</dbReference>
<dbReference type="AlphaFoldDB" id="A0A0H3D3T6"/>
<dbReference type="PATRIC" id="fig|749927.5.peg.2479"/>
<dbReference type="Gene3D" id="1.20.120.450">
    <property type="entry name" value="dinb family like domain"/>
    <property type="match status" value="1"/>
</dbReference>
<accession>A0A0H3D3T6</accession>
<protein>
    <recommendedName>
        <fullName evidence="1">Mycothiol-dependent maleylpyruvate isomerase metal-binding domain-containing protein</fullName>
    </recommendedName>
</protein>
<evidence type="ECO:0000313" key="2">
    <source>
        <dbReference type="EMBL" id="ADJ44198.1"/>
    </source>
</evidence>
<dbReference type="SUPFAM" id="SSF109854">
    <property type="entry name" value="DinB/YfiT-like putative metalloenzymes"/>
    <property type="match status" value="1"/>
</dbReference>
<evidence type="ECO:0000259" key="1">
    <source>
        <dbReference type="Pfam" id="PF11716"/>
    </source>
</evidence>
<dbReference type="eggNOG" id="COG1576">
    <property type="taxonomic scope" value="Bacteria"/>
</dbReference>
<dbReference type="InterPro" id="IPR034660">
    <property type="entry name" value="DinB/YfiT-like"/>
</dbReference>
<dbReference type="OrthoDB" id="5185819at2"/>
<dbReference type="InterPro" id="IPR024344">
    <property type="entry name" value="MDMPI_metal-binding"/>
</dbReference>
<gene>
    <name evidence="2" type="ordered locus">AMED_2402</name>
</gene>
<name>A0A0H3D3T6_AMYMU</name>
<dbReference type="InterPro" id="IPR017520">
    <property type="entry name" value="CHP03086"/>
</dbReference>
<dbReference type="HOGENOM" id="CLU_051661_2_1_11"/>